<dbReference type="InParanoid" id="G3HMH9"/>
<sequence>MEFNIAIWQLESRWKKGTVPWKSFYFNCPYNGLIKNTEDHVPIASEHIAIFAYIRKSKM</sequence>
<evidence type="ECO:0000313" key="2">
    <source>
        <dbReference type="Proteomes" id="UP000001075"/>
    </source>
</evidence>
<dbReference type="EMBL" id="JH000513">
    <property type="protein sequence ID" value="EGW07649.1"/>
    <property type="molecule type" value="Genomic_DNA"/>
</dbReference>
<name>G3HMH9_CRIGR</name>
<proteinExistence type="predicted"/>
<evidence type="ECO:0000313" key="1">
    <source>
        <dbReference type="EMBL" id="EGW07649.1"/>
    </source>
</evidence>
<organism evidence="1 2">
    <name type="scientific">Cricetulus griseus</name>
    <name type="common">Chinese hamster</name>
    <name type="synonym">Cricetulus barabensis griseus</name>
    <dbReference type="NCBI Taxonomy" id="10029"/>
    <lineage>
        <taxon>Eukaryota</taxon>
        <taxon>Metazoa</taxon>
        <taxon>Chordata</taxon>
        <taxon>Craniata</taxon>
        <taxon>Vertebrata</taxon>
        <taxon>Euteleostomi</taxon>
        <taxon>Mammalia</taxon>
        <taxon>Eutheria</taxon>
        <taxon>Euarchontoglires</taxon>
        <taxon>Glires</taxon>
        <taxon>Rodentia</taxon>
        <taxon>Myomorpha</taxon>
        <taxon>Muroidea</taxon>
        <taxon>Cricetidae</taxon>
        <taxon>Cricetinae</taxon>
        <taxon>Cricetulus</taxon>
    </lineage>
</organism>
<gene>
    <name evidence="1" type="ORF">I79_011942</name>
</gene>
<dbReference type="Proteomes" id="UP000001075">
    <property type="component" value="Unassembled WGS sequence"/>
</dbReference>
<protein>
    <submittedName>
        <fullName evidence="1">Uncharacterized protein</fullName>
    </submittedName>
</protein>
<dbReference type="AlphaFoldDB" id="G3HMH9"/>
<reference evidence="2" key="1">
    <citation type="journal article" date="2011" name="Nat. Biotechnol.">
        <title>The genomic sequence of the Chinese hamster ovary (CHO)-K1 cell line.</title>
        <authorList>
            <person name="Xu X."/>
            <person name="Nagarajan H."/>
            <person name="Lewis N.E."/>
            <person name="Pan S."/>
            <person name="Cai Z."/>
            <person name="Liu X."/>
            <person name="Chen W."/>
            <person name="Xie M."/>
            <person name="Wang W."/>
            <person name="Hammond S."/>
            <person name="Andersen M.R."/>
            <person name="Neff N."/>
            <person name="Passarelli B."/>
            <person name="Koh W."/>
            <person name="Fan H.C."/>
            <person name="Wang J."/>
            <person name="Gui Y."/>
            <person name="Lee K.H."/>
            <person name="Betenbaugh M.J."/>
            <person name="Quake S.R."/>
            <person name="Famili I."/>
            <person name="Palsson B.O."/>
            <person name="Wang J."/>
        </authorList>
    </citation>
    <scope>NUCLEOTIDE SEQUENCE [LARGE SCALE GENOMIC DNA]</scope>
    <source>
        <strain evidence="2">CHO K1 cell line</strain>
    </source>
</reference>
<accession>G3HMH9</accession>